<comment type="similarity">
    <text evidence="7">Belongs to the binding-protein-dependent transport system permease family.</text>
</comment>
<dbReference type="Pfam" id="PF12911">
    <property type="entry name" value="OppC_N"/>
    <property type="match status" value="1"/>
</dbReference>
<evidence type="ECO:0000256" key="7">
    <source>
        <dbReference type="RuleBase" id="RU363032"/>
    </source>
</evidence>
<feature type="transmembrane region" description="Helical" evidence="7">
    <location>
        <begin position="134"/>
        <end position="156"/>
    </location>
</feature>
<feature type="transmembrane region" description="Helical" evidence="7">
    <location>
        <begin position="218"/>
        <end position="236"/>
    </location>
</feature>
<evidence type="ECO:0000313" key="10">
    <source>
        <dbReference type="Proteomes" id="UP000515947"/>
    </source>
</evidence>
<dbReference type="KEGG" id="nmes:H9L09_18055"/>
<feature type="transmembrane region" description="Helical" evidence="7">
    <location>
        <begin position="32"/>
        <end position="51"/>
    </location>
</feature>
<dbReference type="GO" id="GO:0055085">
    <property type="term" value="P:transmembrane transport"/>
    <property type="evidence" value="ECO:0007669"/>
    <property type="project" value="InterPro"/>
</dbReference>
<dbReference type="Gene3D" id="1.10.3720.10">
    <property type="entry name" value="MetI-like"/>
    <property type="match status" value="1"/>
</dbReference>
<keyword evidence="2 7" id="KW-0813">Transport</keyword>
<comment type="subcellular location">
    <subcellularLocation>
        <location evidence="1 7">Cell membrane</location>
        <topology evidence="1 7">Multi-pass membrane protein</topology>
    </subcellularLocation>
</comment>
<dbReference type="CDD" id="cd06261">
    <property type="entry name" value="TM_PBP2"/>
    <property type="match status" value="1"/>
</dbReference>
<evidence type="ECO:0000256" key="6">
    <source>
        <dbReference type="ARBA" id="ARBA00023136"/>
    </source>
</evidence>
<keyword evidence="4 7" id="KW-0812">Transmembrane</keyword>
<evidence type="ECO:0000256" key="4">
    <source>
        <dbReference type="ARBA" id="ARBA00022692"/>
    </source>
</evidence>
<evidence type="ECO:0000256" key="2">
    <source>
        <dbReference type="ARBA" id="ARBA00022448"/>
    </source>
</evidence>
<keyword evidence="5 7" id="KW-1133">Transmembrane helix</keyword>
<keyword evidence="10" id="KW-1185">Reference proteome</keyword>
<reference evidence="9 10" key="1">
    <citation type="submission" date="2020-08" db="EMBL/GenBank/DDBJ databases">
        <title>Genome sequence of Nocardioides mesophilus KACC 16243T.</title>
        <authorList>
            <person name="Hyun D.-W."/>
            <person name="Bae J.-W."/>
        </authorList>
    </citation>
    <scope>NUCLEOTIDE SEQUENCE [LARGE SCALE GENOMIC DNA]</scope>
    <source>
        <strain evidence="9 10">KACC 16243</strain>
    </source>
</reference>
<dbReference type="InterPro" id="IPR000515">
    <property type="entry name" value="MetI-like"/>
</dbReference>
<evidence type="ECO:0000256" key="1">
    <source>
        <dbReference type="ARBA" id="ARBA00004651"/>
    </source>
</evidence>
<organism evidence="9 10">
    <name type="scientific">Nocardioides mesophilus</name>
    <dbReference type="NCBI Taxonomy" id="433659"/>
    <lineage>
        <taxon>Bacteria</taxon>
        <taxon>Bacillati</taxon>
        <taxon>Actinomycetota</taxon>
        <taxon>Actinomycetes</taxon>
        <taxon>Propionibacteriales</taxon>
        <taxon>Nocardioidaceae</taxon>
        <taxon>Nocardioides</taxon>
    </lineage>
</organism>
<dbReference type="InterPro" id="IPR025966">
    <property type="entry name" value="OppC_N"/>
</dbReference>
<feature type="transmembrane region" description="Helical" evidence="7">
    <location>
        <begin position="256"/>
        <end position="277"/>
    </location>
</feature>
<dbReference type="SUPFAM" id="SSF161098">
    <property type="entry name" value="MetI-like"/>
    <property type="match status" value="1"/>
</dbReference>
<dbReference type="AlphaFoldDB" id="A0A7G9R9T6"/>
<evidence type="ECO:0000256" key="5">
    <source>
        <dbReference type="ARBA" id="ARBA00022989"/>
    </source>
</evidence>
<evidence type="ECO:0000259" key="8">
    <source>
        <dbReference type="PROSITE" id="PS50928"/>
    </source>
</evidence>
<accession>A0A7G9R9T6</accession>
<feature type="transmembrane region" description="Helical" evidence="7">
    <location>
        <begin position="94"/>
        <end position="114"/>
    </location>
</feature>
<sequence>MSAGAGTVPTAAAAHVRWATLRRTTKLRRARIGLAIVSVLTLLVIVGPWIAPYSSSEFVGAPFTLPSGSAWLGTDGLGRDVLSRFLSGGRSVLAMSLLAAVSGVGAGAFIGLFAAHAGGLVDGLLMRLNDVLLAFPQIIFTLLVLTCFGPHTWLIALTVGMTHAPRTALVIRAAAVQVAERDFVKAAEAAGESRARIIFAELLPNVSSPLLVEFGLRLTYSIGLVAAVSFLGFGLQPPAADWGLMINENRIGITTQPWAVVVPVAAIGLLTIGVNFVTDAIARSTIGIDREGEQ</sequence>
<dbReference type="GO" id="GO:0005886">
    <property type="term" value="C:plasma membrane"/>
    <property type="evidence" value="ECO:0007669"/>
    <property type="project" value="UniProtKB-SubCell"/>
</dbReference>
<gene>
    <name evidence="9" type="ORF">H9L09_18055</name>
</gene>
<dbReference type="Pfam" id="PF00528">
    <property type="entry name" value="BPD_transp_1"/>
    <property type="match status" value="1"/>
</dbReference>
<keyword evidence="3" id="KW-1003">Cell membrane</keyword>
<keyword evidence="6 7" id="KW-0472">Membrane</keyword>
<dbReference type="EMBL" id="CP060713">
    <property type="protein sequence ID" value="QNN52361.1"/>
    <property type="molecule type" value="Genomic_DNA"/>
</dbReference>
<name>A0A7G9R9T6_9ACTN</name>
<dbReference type="PANTHER" id="PTHR43386">
    <property type="entry name" value="OLIGOPEPTIDE TRANSPORT SYSTEM PERMEASE PROTEIN APPC"/>
    <property type="match status" value="1"/>
</dbReference>
<dbReference type="PANTHER" id="PTHR43386:SF25">
    <property type="entry name" value="PEPTIDE ABC TRANSPORTER PERMEASE PROTEIN"/>
    <property type="match status" value="1"/>
</dbReference>
<dbReference type="InterPro" id="IPR035906">
    <property type="entry name" value="MetI-like_sf"/>
</dbReference>
<evidence type="ECO:0000313" key="9">
    <source>
        <dbReference type="EMBL" id="QNN52361.1"/>
    </source>
</evidence>
<dbReference type="Proteomes" id="UP000515947">
    <property type="component" value="Chromosome"/>
</dbReference>
<dbReference type="PROSITE" id="PS50928">
    <property type="entry name" value="ABC_TM1"/>
    <property type="match status" value="1"/>
</dbReference>
<proteinExistence type="inferred from homology"/>
<evidence type="ECO:0000256" key="3">
    <source>
        <dbReference type="ARBA" id="ARBA00022475"/>
    </source>
</evidence>
<dbReference type="InterPro" id="IPR050366">
    <property type="entry name" value="BP-dependent_transpt_permease"/>
</dbReference>
<protein>
    <submittedName>
        <fullName evidence="9">ABC transporter permease</fullName>
    </submittedName>
</protein>
<feature type="domain" description="ABC transmembrane type-1" evidence="8">
    <location>
        <begin position="93"/>
        <end position="282"/>
    </location>
</feature>